<dbReference type="Proteomes" id="UP000192448">
    <property type="component" value="Unassembled WGS sequence"/>
</dbReference>
<evidence type="ECO:0000313" key="1">
    <source>
        <dbReference type="EMBL" id="ORA29294.1"/>
    </source>
</evidence>
<keyword evidence="2" id="KW-1185">Reference proteome</keyword>
<reference evidence="1 2" key="1">
    <citation type="submission" date="2017-02" db="EMBL/GenBank/DDBJ databases">
        <title>The new phylogeny of genus Mycobacterium.</title>
        <authorList>
            <person name="Tortoli E."/>
            <person name="Trovato A."/>
            <person name="Cirillo D.M."/>
        </authorList>
    </citation>
    <scope>NUCLEOTIDE SEQUENCE [LARGE SCALE GENOMIC DNA]</scope>
    <source>
        <strain evidence="1 2">RW6</strain>
    </source>
</reference>
<sequence length="91" mass="10156">MTTSDYTEADFYSDHAIEIDERRVKLIAELNTALGALQKASTVLTELCSNQVYDLEFAEGTAGDDVSAFIADSLRYTRAAYTVTHDITERR</sequence>
<name>A0A1X0AGX7_9MYCO</name>
<accession>A0A1X0AGX7</accession>
<protein>
    <submittedName>
        <fullName evidence="1">Uncharacterized protein</fullName>
    </submittedName>
</protein>
<proteinExistence type="predicted"/>
<gene>
    <name evidence="1" type="ORF">BST13_27305</name>
</gene>
<dbReference type="AlphaFoldDB" id="A0A1X0AGX7"/>
<dbReference type="STRING" id="1927124.BST13_27305"/>
<evidence type="ECO:0000313" key="2">
    <source>
        <dbReference type="Proteomes" id="UP000192448"/>
    </source>
</evidence>
<organism evidence="1 2">
    <name type="scientific">Mycobacterium aquaticum</name>
    <dbReference type="NCBI Taxonomy" id="1927124"/>
    <lineage>
        <taxon>Bacteria</taxon>
        <taxon>Bacillati</taxon>
        <taxon>Actinomycetota</taxon>
        <taxon>Actinomycetes</taxon>
        <taxon>Mycobacteriales</taxon>
        <taxon>Mycobacteriaceae</taxon>
        <taxon>Mycobacterium</taxon>
    </lineage>
</organism>
<dbReference type="OrthoDB" id="4763881at2"/>
<comment type="caution">
    <text evidence="1">The sequence shown here is derived from an EMBL/GenBank/DDBJ whole genome shotgun (WGS) entry which is preliminary data.</text>
</comment>
<dbReference type="EMBL" id="MVHF01000036">
    <property type="protein sequence ID" value="ORA29294.1"/>
    <property type="molecule type" value="Genomic_DNA"/>
</dbReference>
<dbReference type="RefSeq" id="WP_083167678.1">
    <property type="nucleotide sequence ID" value="NZ_MVHF01000036.1"/>
</dbReference>